<evidence type="ECO:0000313" key="3">
    <source>
        <dbReference type="Proteomes" id="UP001286174"/>
    </source>
</evidence>
<dbReference type="Gene3D" id="3.90.70.10">
    <property type="entry name" value="Cysteine proteinases"/>
    <property type="match status" value="1"/>
</dbReference>
<dbReference type="InterPro" id="IPR038765">
    <property type="entry name" value="Papain-like_cys_pep_sf"/>
</dbReference>
<keyword evidence="3" id="KW-1185">Reference proteome</keyword>
<evidence type="ECO:0000259" key="1">
    <source>
        <dbReference type="Pfam" id="PF13529"/>
    </source>
</evidence>
<dbReference type="EMBL" id="JALBUR010000008">
    <property type="protein sequence ID" value="MDX8419373.1"/>
    <property type="molecule type" value="Genomic_DNA"/>
</dbReference>
<protein>
    <submittedName>
        <fullName evidence="2">C39 family peptidase</fullName>
    </submittedName>
</protein>
<accession>A0AB35U2S4</accession>
<proteinExistence type="predicted"/>
<reference evidence="2 3" key="1">
    <citation type="submission" date="2022-03" db="EMBL/GenBank/DDBJ databases">
        <title>Novel taxa within the pig intestine.</title>
        <authorList>
            <person name="Wylensek D."/>
            <person name="Bishof K."/>
            <person name="Afrizal A."/>
            <person name="Clavel T."/>
        </authorList>
    </citation>
    <scope>NUCLEOTIDE SEQUENCE [LARGE SCALE GENOMIC DNA]</scope>
    <source>
        <strain evidence="2 3">CLA-KB-P133</strain>
    </source>
</reference>
<dbReference type="RefSeq" id="WP_370595818.1">
    <property type="nucleotide sequence ID" value="NZ_JALBUR010000008.1"/>
</dbReference>
<dbReference type="Proteomes" id="UP001286174">
    <property type="component" value="Unassembled WGS sequence"/>
</dbReference>
<sequence length="203" mass="22690">MEKGMYYLNQNEHPEIEYLTDVQGKSDPAFYEHGSIKEAGCGLCSAGMMLYDLFGIRVPLEELVQLSYDAQANLSPGTDMKRFGQALCDQYSLAMSFSNDLSDVISCLDRGGLCIANVGGDREGHIGTYSHGGHYIYVFDYDDNSREFLILDPSYYPHKYEEKGREGLVKKNGNVCRSVGQVLLDDTANRDPGFYLFAKKEGL</sequence>
<dbReference type="Pfam" id="PF13529">
    <property type="entry name" value="Peptidase_C39_2"/>
    <property type="match status" value="1"/>
</dbReference>
<evidence type="ECO:0000313" key="2">
    <source>
        <dbReference type="EMBL" id="MDX8419373.1"/>
    </source>
</evidence>
<organism evidence="2 3">
    <name type="scientific">Grylomicrobium aquisgranensis</name>
    <dbReference type="NCBI Taxonomy" id="2926318"/>
    <lineage>
        <taxon>Bacteria</taxon>
        <taxon>Bacillati</taxon>
        <taxon>Bacillota</taxon>
        <taxon>Erysipelotrichia</taxon>
        <taxon>Erysipelotrichales</taxon>
        <taxon>Erysipelotrichaceae</taxon>
        <taxon>Grylomicrobium</taxon>
    </lineage>
</organism>
<dbReference type="InterPro" id="IPR039564">
    <property type="entry name" value="Peptidase_C39-like"/>
</dbReference>
<gene>
    <name evidence="2" type="ORF">MOZ60_04600</name>
</gene>
<dbReference type="AlphaFoldDB" id="A0AB35U2S4"/>
<feature type="domain" description="Peptidase C39-like" evidence="1">
    <location>
        <begin position="7"/>
        <end position="153"/>
    </location>
</feature>
<dbReference type="SUPFAM" id="SSF54001">
    <property type="entry name" value="Cysteine proteinases"/>
    <property type="match status" value="1"/>
</dbReference>
<comment type="caution">
    <text evidence="2">The sequence shown here is derived from an EMBL/GenBank/DDBJ whole genome shotgun (WGS) entry which is preliminary data.</text>
</comment>
<name>A0AB35U2S4_9FIRM</name>